<accession>A0ABP8FE70</accession>
<sequence length="445" mass="47800">MQLIETSVVSNKKTNMKKTALLIASLLIGSSAWAQVPVPAVKQNKATVLTGATLHVGNGQVVEKAAIAFDNGKITYAGPASGFNAGATAYEKVDVAGKHIYPGLILPNSQLGLTEIESVRATLDQQEVGIFNPNVRSVVAYNTDSDITPTLRSNGVLMAQVTPVGGMISGSSSIVQLDAWNWEDALIKADGGIHLRWPGMVPMGDTSPQAVQRKQQRDAGLQQLTSLLSEASVYKNQKNDKQNLRLTSMTGLFDGSKKLFIHADYGKEIVEAVRFAQKAGIKNMVIVGGGDALMVADFLKENNIPVIYSGVHALPARAGDDVYLPYKMPGYLQKAGILFCLDYDASLHGTRNLPFIAGTAVAFGLDKEAALSSVTLNAAKILGVDNQVGSLEVGKDATLVVSEGDLLDMRTNKVSHSYIQGRKLNLTDKQQYLYEKFNNKYEVGK</sequence>
<dbReference type="Proteomes" id="UP001501844">
    <property type="component" value="Unassembled WGS sequence"/>
</dbReference>
<dbReference type="PANTHER" id="PTHR43135:SF3">
    <property type="entry name" value="ALPHA-D-RIBOSE 1-METHYLPHOSPHONATE 5-TRIPHOSPHATE DIPHOSPHATASE"/>
    <property type="match status" value="1"/>
</dbReference>
<feature type="signal peptide" evidence="1">
    <location>
        <begin position="1"/>
        <end position="34"/>
    </location>
</feature>
<dbReference type="PANTHER" id="PTHR43135">
    <property type="entry name" value="ALPHA-D-RIBOSE 1-METHYLPHOSPHONATE 5-TRIPHOSPHATE DIPHOSPHATASE"/>
    <property type="match status" value="1"/>
</dbReference>
<dbReference type="Gene3D" id="2.30.40.10">
    <property type="entry name" value="Urease, subunit C, domain 1"/>
    <property type="match status" value="1"/>
</dbReference>
<keyword evidence="1" id="KW-0732">Signal</keyword>
<dbReference type="SUPFAM" id="SSF51556">
    <property type="entry name" value="Metallo-dependent hydrolases"/>
    <property type="match status" value="1"/>
</dbReference>
<dbReference type="InterPro" id="IPR006680">
    <property type="entry name" value="Amidohydro-rel"/>
</dbReference>
<evidence type="ECO:0000313" key="3">
    <source>
        <dbReference type="EMBL" id="GAA4301650.1"/>
    </source>
</evidence>
<organism evidence="3 4">
    <name type="scientific">Nibribacter koreensis</name>
    <dbReference type="NCBI Taxonomy" id="1084519"/>
    <lineage>
        <taxon>Bacteria</taxon>
        <taxon>Pseudomonadati</taxon>
        <taxon>Bacteroidota</taxon>
        <taxon>Cytophagia</taxon>
        <taxon>Cytophagales</taxon>
        <taxon>Hymenobacteraceae</taxon>
        <taxon>Nibribacter</taxon>
    </lineage>
</organism>
<feature type="chain" id="PRO_5045355260" evidence="1">
    <location>
        <begin position="35"/>
        <end position="445"/>
    </location>
</feature>
<dbReference type="RefSeq" id="WP_345163830.1">
    <property type="nucleotide sequence ID" value="NZ_BAABGX010000001.1"/>
</dbReference>
<dbReference type="InterPro" id="IPR051781">
    <property type="entry name" value="Metallo-dep_Hydrolase"/>
</dbReference>
<dbReference type="EMBL" id="BAABGX010000001">
    <property type="protein sequence ID" value="GAA4301650.1"/>
    <property type="molecule type" value="Genomic_DNA"/>
</dbReference>
<dbReference type="InterPro" id="IPR011059">
    <property type="entry name" value="Metal-dep_hydrolase_composite"/>
</dbReference>
<evidence type="ECO:0000256" key="1">
    <source>
        <dbReference type="SAM" id="SignalP"/>
    </source>
</evidence>
<gene>
    <name evidence="3" type="ORF">GCM10023183_12900</name>
</gene>
<reference evidence="4" key="1">
    <citation type="journal article" date="2019" name="Int. J. Syst. Evol. Microbiol.">
        <title>The Global Catalogue of Microorganisms (GCM) 10K type strain sequencing project: providing services to taxonomists for standard genome sequencing and annotation.</title>
        <authorList>
            <consortium name="The Broad Institute Genomics Platform"/>
            <consortium name="The Broad Institute Genome Sequencing Center for Infectious Disease"/>
            <person name="Wu L."/>
            <person name="Ma J."/>
        </authorList>
    </citation>
    <scope>NUCLEOTIDE SEQUENCE [LARGE SCALE GENOMIC DNA]</scope>
    <source>
        <strain evidence="4">JCM 17917</strain>
    </source>
</reference>
<keyword evidence="4" id="KW-1185">Reference proteome</keyword>
<dbReference type="InterPro" id="IPR032466">
    <property type="entry name" value="Metal_Hydrolase"/>
</dbReference>
<dbReference type="Gene3D" id="3.20.20.140">
    <property type="entry name" value="Metal-dependent hydrolases"/>
    <property type="match status" value="1"/>
</dbReference>
<dbReference type="SUPFAM" id="SSF51338">
    <property type="entry name" value="Composite domain of metallo-dependent hydrolases"/>
    <property type="match status" value="1"/>
</dbReference>
<feature type="domain" description="Amidohydrolase-related" evidence="2">
    <location>
        <begin position="331"/>
        <end position="406"/>
    </location>
</feature>
<proteinExistence type="predicted"/>
<evidence type="ECO:0000259" key="2">
    <source>
        <dbReference type="Pfam" id="PF01979"/>
    </source>
</evidence>
<protein>
    <submittedName>
        <fullName evidence="3">Amidohydrolase</fullName>
    </submittedName>
</protein>
<dbReference type="Pfam" id="PF01979">
    <property type="entry name" value="Amidohydro_1"/>
    <property type="match status" value="1"/>
</dbReference>
<name>A0ABP8FE70_9BACT</name>
<comment type="caution">
    <text evidence="3">The sequence shown here is derived from an EMBL/GenBank/DDBJ whole genome shotgun (WGS) entry which is preliminary data.</text>
</comment>
<evidence type="ECO:0000313" key="4">
    <source>
        <dbReference type="Proteomes" id="UP001501844"/>
    </source>
</evidence>